<dbReference type="PANTHER" id="PTHR44196">
    <property type="entry name" value="DEHYDROGENASE/REDUCTASE SDR FAMILY MEMBER 7B"/>
    <property type="match status" value="1"/>
</dbReference>
<dbReference type="GO" id="GO:0016020">
    <property type="term" value="C:membrane"/>
    <property type="evidence" value="ECO:0007669"/>
    <property type="project" value="TreeGrafter"/>
</dbReference>
<dbReference type="GO" id="GO:0016491">
    <property type="term" value="F:oxidoreductase activity"/>
    <property type="evidence" value="ECO:0007669"/>
    <property type="project" value="UniProtKB-KW"/>
</dbReference>
<evidence type="ECO:0000256" key="2">
    <source>
        <dbReference type="ARBA" id="ARBA00023002"/>
    </source>
</evidence>
<evidence type="ECO:0000256" key="1">
    <source>
        <dbReference type="ARBA" id="ARBA00006484"/>
    </source>
</evidence>
<proteinExistence type="inferred from homology"/>
<comment type="caution">
    <text evidence="4">The sequence shown here is derived from an EMBL/GenBank/DDBJ whole genome shotgun (WGS) entry which is preliminary data.</text>
</comment>
<evidence type="ECO:0000313" key="4">
    <source>
        <dbReference type="EMBL" id="TYS58477.1"/>
    </source>
</evidence>
<keyword evidence="2" id="KW-0560">Oxidoreductase</keyword>
<reference evidence="4 5" key="1">
    <citation type="submission" date="2019-08" db="EMBL/GenBank/DDBJ databases">
        <title>Bacillus genomes from the desert of Cuatro Cienegas, Coahuila.</title>
        <authorList>
            <person name="Olmedo-Alvarez G."/>
        </authorList>
    </citation>
    <scope>NUCLEOTIDE SEQUENCE [LARGE SCALE GENOMIC DNA]</scope>
    <source>
        <strain evidence="4 5">CH88_3T</strain>
    </source>
</reference>
<dbReference type="InterPro" id="IPR036291">
    <property type="entry name" value="NAD(P)-bd_dom_sf"/>
</dbReference>
<comment type="similarity">
    <text evidence="1 3">Belongs to the short-chain dehydrogenases/reductases (SDR) family.</text>
</comment>
<dbReference type="PIRSF" id="PIRSF000126">
    <property type="entry name" value="11-beta-HSD1"/>
    <property type="match status" value="1"/>
</dbReference>
<evidence type="ECO:0000256" key="3">
    <source>
        <dbReference type="RuleBase" id="RU000363"/>
    </source>
</evidence>
<sequence length="254" mass="27469">MTKTAVITGASSGLGLEFVKLFAKDGYNMVVIARNEEKLLEIKRDFPNVDVTVIPKDLSKPDAIKEIVDEMKTQKILVDVLVNNAGFGLLGSFESLNIEQQLNMIHLNVSSLTELTYHLLPDLKKSKSGKILNVASTAAFQPGPSMAVYYATKAYVLSFSEALAEELKEDNITVTTLCPGATKTNFSSVAKVENTKMFSNAMPSDVVAKQGYDALMQGKGVVITGGFNKVGALAAKFLPRRTAAKVAKLVMKEN</sequence>
<dbReference type="InterPro" id="IPR002347">
    <property type="entry name" value="SDR_fam"/>
</dbReference>
<dbReference type="CDD" id="cd05233">
    <property type="entry name" value="SDR_c"/>
    <property type="match status" value="1"/>
</dbReference>
<dbReference type="SUPFAM" id="SSF51735">
    <property type="entry name" value="NAD(P)-binding Rossmann-fold domains"/>
    <property type="match status" value="1"/>
</dbReference>
<protein>
    <submittedName>
        <fullName evidence="4">SDR family oxidoreductase</fullName>
    </submittedName>
</protein>
<dbReference type="PRINTS" id="PR00080">
    <property type="entry name" value="SDRFAMILY"/>
</dbReference>
<dbReference type="Pfam" id="PF00106">
    <property type="entry name" value="adh_short"/>
    <property type="match status" value="1"/>
</dbReference>
<dbReference type="AlphaFoldDB" id="A0AA94WRJ5"/>
<accession>A0AA94WRJ5</accession>
<name>A0AA94WRJ5_9BACI</name>
<organism evidence="4 5">
    <name type="scientific">Sutcliffiella horikoshii</name>
    <dbReference type="NCBI Taxonomy" id="79883"/>
    <lineage>
        <taxon>Bacteria</taxon>
        <taxon>Bacillati</taxon>
        <taxon>Bacillota</taxon>
        <taxon>Bacilli</taxon>
        <taxon>Bacillales</taxon>
        <taxon>Bacillaceae</taxon>
        <taxon>Sutcliffiella</taxon>
    </lineage>
</organism>
<dbReference type="RefSeq" id="WP_148965992.1">
    <property type="nucleotide sequence ID" value="NZ_VTEU01000004.1"/>
</dbReference>
<dbReference type="Proteomes" id="UP000323393">
    <property type="component" value="Unassembled WGS sequence"/>
</dbReference>
<dbReference type="Gene3D" id="3.40.50.720">
    <property type="entry name" value="NAD(P)-binding Rossmann-like Domain"/>
    <property type="match status" value="1"/>
</dbReference>
<dbReference type="PANTHER" id="PTHR44196:SF2">
    <property type="entry name" value="SHORT-CHAIN DEHYDROGENASE-RELATED"/>
    <property type="match status" value="1"/>
</dbReference>
<dbReference type="PRINTS" id="PR00081">
    <property type="entry name" value="GDHRDH"/>
</dbReference>
<gene>
    <name evidence="4" type="ORF">FZC74_11755</name>
</gene>
<dbReference type="EMBL" id="VTEU01000004">
    <property type="protein sequence ID" value="TYS58477.1"/>
    <property type="molecule type" value="Genomic_DNA"/>
</dbReference>
<evidence type="ECO:0000313" key="5">
    <source>
        <dbReference type="Proteomes" id="UP000323393"/>
    </source>
</evidence>